<gene>
    <name evidence="1" type="ORF">O181_013556</name>
</gene>
<evidence type="ECO:0000313" key="1">
    <source>
        <dbReference type="EMBL" id="MBW0473841.1"/>
    </source>
</evidence>
<keyword evidence="2" id="KW-1185">Reference proteome</keyword>
<organism evidence="1 2">
    <name type="scientific">Austropuccinia psidii MF-1</name>
    <dbReference type="NCBI Taxonomy" id="1389203"/>
    <lineage>
        <taxon>Eukaryota</taxon>
        <taxon>Fungi</taxon>
        <taxon>Dikarya</taxon>
        <taxon>Basidiomycota</taxon>
        <taxon>Pucciniomycotina</taxon>
        <taxon>Pucciniomycetes</taxon>
        <taxon>Pucciniales</taxon>
        <taxon>Sphaerophragmiaceae</taxon>
        <taxon>Austropuccinia</taxon>
    </lineage>
</organism>
<comment type="caution">
    <text evidence="1">The sequence shown here is derived from an EMBL/GenBank/DDBJ whole genome shotgun (WGS) entry which is preliminary data.</text>
</comment>
<evidence type="ECO:0000313" key="2">
    <source>
        <dbReference type="Proteomes" id="UP000765509"/>
    </source>
</evidence>
<reference evidence="1" key="1">
    <citation type="submission" date="2021-03" db="EMBL/GenBank/DDBJ databases">
        <title>Draft genome sequence of rust myrtle Austropuccinia psidii MF-1, a brazilian biotype.</title>
        <authorList>
            <person name="Quecine M.C."/>
            <person name="Pachon D.M.R."/>
            <person name="Bonatelli M.L."/>
            <person name="Correr F.H."/>
            <person name="Franceschini L.M."/>
            <person name="Leite T.F."/>
            <person name="Margarido G.R.A."/>
            <person name="Almeida C.A."/>
            <person name="Ferrarezi J.A."/>
            <person name="Labate C.A."/>
        </authorList>
    </citation>
    <scope>NUCLEOTIDE SEQUENCE</scope>
    <source>
        <strain evidence="1">MF-1</strain>
    </source>
</reference>
<dbReference type="Proteomes" id="UP000765509">
    <property type="component" value="Unassembled WGS sequence"/>
</dbReference>
<name>A0A9Q3BZZ3_9BASI</name>
<accession>A0A9Q3BZZ3</accession>
<protein>
    <submittedName>
        <fullName evidence="1">Uncharacterized protein</fullName>
    </submittedName>
</protein>
<proteinExistence type="predicted"/>
<dbReference type="AlphaFoldDB" id="A0A9Q3BZZ3"/>
<dbReference type="EMBL" id="AVOT02003555">
    <property type="protein sequence ID" value="MBW0473841.1"/>
    <property type="molecule type" value="Genomic_DNA"/>
</dbReference>
<sequence>MIKTLEDMIRSFCAYGLELKESYGFTHYLCTLIAALELAYKTSMHSSTPQASELLEKAWNPRLPYDTLKRDFIDIHPTARSFNKIIYKERNHSHRCIQDSIKY</sequence>